<gene>
    <name evidence="1" type="ORF">FDZ14_32970</name>
</gene>
<keyword evidence="1" id="KW-0614">Plasmid</keyword>
<sequence length="196" mass="23078">MEYLRIQDKIISKLEKEMPEINFRNIKTIPVINFDSFLVKSKREFIDWYMNKVAFINFNVNLAVLNDKELLLFEQVCESLGYGFILQYNTLKGFSVYTYSKIQEPSVLVLEKAIEALQYFGSAIGNSKKVQWIFGSHKQRTQTLFFIQRFVYGDVMKAKEEIVSELNKLKVTTDTEVYEAFKKVLSDVYEQEIKKK</sequence>
<dbReference type="RefSeq" id="WP_171778905.1">
    <property type="nucleotide sequence ID" value="NZ_CP045273.1"/>
</dbReference>
<evidence type="ECO:0000313" key="1">
    <source>
        <dbReference type="EMBL" id="QJX80905.1"/>
    </source>
</evidence>
<dbReference type="AlphaFoldDB" id="A0A6M6EBL6"/>
<geneLocation type="plasmid" evidence="2">
    <name>pfdu301a</name>
</geneLocation>
<dbReference type="Proteomes" id="UP000501076">
    <property type="component" value="Plasmid pFDU301A"/>
</dbReference>
<evidence type="ECO:0000313" key="2">
    <source>
        <dbReference type="Proteomes" id="UP000501076"/>
    </source>
</evidence>
<accession>A0A6M6EBL6</accession>
<proteinExistence type="predicted"/>
<reference evidence="1 2" key="1">
    <citation type="submission" date="2019-10" db="EMBL/GenBank/DDBJ databases">
        <title>Complete genome sequences for adaption low water activity.</title>
        <authorList>
            <person name="Zhao L."/>
            <person name="Zhong J."/>
        </authorList>
    </citation>
    <scope>NUCLEOTIDE SEQUENCE [LARGE SCALE GENOMIC DNA]</scope>
    <source>
        <strain evidence="1 2">FDU301</strain>
        <plasmid evidence="2">pfdu301a</plasmid>
    </source>
</reference>
<protein>
    <submittedName>
        <fullName evidence="1">Uncharacterized protein</fullName>
    </submittedName>
</protein>
<organism evidence="1 2">
    <name type="scientific">Priestia megaterium</name>
    <name type="common">Bacillus megaterium</name>
    <dbReference type="NCBI Taxonomy" id="1404"/>
    <lineage>
        <taxon>Bacteria</taxon>
        <taxon>Bacillati</taxon>
        <taxon>Bacillota</taxon>
        <taxon>Bacilli</taxon>
        <taxon>Bacillales</taxon>
        <taxon>Bacillaceae</taxon>
        <taxon>Priestia</taxon>
    </lineage>
</organism>
<dbReference type="EMBL" id="CP045273">
    <property type="protein sequence ID" value="QJX80905.1"/>
    <property type="molecule type" value="Genomic_DNA"/>
</dbReference>
<name>A0A6M6EBL6_PRIMG</name>